<feature type="binding site" description="covalent" evidence="9">
    <location>
        <position position="334"/>
    </location>
    <ligand>
        <name>heme c</name>
        <dbReference type="ChEBI" id="CHEBI:61717"/>
        <label>3</label>
    </ligand>
</feature>
<feature type="domain" description="Cytochrome c" evidence="13">
    <location>
        <begin position="33"/>
        <end position="136"/>
    </location>
</feature>
<keyword evidence="8 11" id="KW-0472">Membrane</keyword>
<sequence>MSRLSPCQRWAIATLCLLPWLPVAAREPVRDPALLERGAYLAAAGDCVACHTKPGGKPFTGGLELATPVGNIVSANITPSREGGIGAYTEQQFADALRKGVRADGARLYPAMPYDSYALVTDEDVHALYAYFMHRVAPVGGAAPSTRLSFPFNIRASMMVWNLLFLQDKPFAPDPGKDEQWNRGAYLVRGLTHCGTCHTPRNLLMAEDGSRVLAGAPLGSWYAPNITSDPTSGLGAWSREEIVQYLRNGAVPGKGQASGPMAEAIDHSLQHLTDADLQAIAAYLQSVPARNDGADAKPVHALGQASDQLAAIRGVPLPDDPDKMSGPQLYDGYCATCHQAQAQGSFDGRLPALFHNTATGRAQPQNLVMTVLEGIHRGSDRSDLRMPGFGHELSDVQVATLTSYLREQYGAGGNALTPADIARLRTGGGNGAQLLLLARGGLLLAALIIVSLAWWLIRRRRRARSGRAHAPR</sequence>
<feature type="binding site" description="axial binding residue" evidence="10">
    <location>
        <position position="198"/>
    </location>
    <ligand>
        <name>heme c</name>
        <dbReference type="ChEBI" id="CHEBI:61717"/>
        <label>2</label>
    </ligand>
    <ligandPart>
        <name>Fe</name>
        <dbReference type="ChEBI" id="CHEBI:18248"/>
    </ligandPart>
</feature>
<keyword evidence="6" id="KW-0677">Repeat</keyword>
<dbReference type="GO" id="GO:0020037">
    <property type="term" value="F:heme binding"/>
    <property type="evidence" value="ECO:0007669"/>
    <property type="project" value="InterPro"/>
</dbReference>
<dbReference type="Pfam" id="PF13442">
    <property type="entry name" value="Cytochrome_CBB3"/>
    <property type="match status" value="1"/>
</dbReference>
<dbReference type="InterPro" id="IPR051459">
    <property type="entry name" value="Cytochrome_c-type_DH"/>
</dbReference>
<keyword evidence="11" id="KW-1133">Transmembrane helix</keyword>
<evidence type="ECO:0000256" key="2">
    <source>
        <dbReference type="ARBA" id="ARBA00022475"/>
    </source>
</evidence>
<proteinExistence type="predicted"/>
<feature type="transmembrane region" description="Helical" evidence="11">
    <location>
        <begin position="434"/>
        <end position="457"/>
    </location>
</feature>
<feature type="domain" description="Cytochrome c" evidence="13">
    <location>
        <begin position="179"/>
        <end position="288"/>
    </location>
</feature>
<protein>
    <submittedName>
        <fullName evidence="14">Mono/diheme cytochrome c family protein</fullName>
    </submittedName>
</protein>
<evidence type="ECO:0000256" key="4">
    <source>
        <dbReference type="ARBA" id="ARBA00022723"/>
    </source>
</evidence>
<dbReference type="InterPro" id="IPR009056">
    <property type="entry name" value="Cyt_c-like_dom"/>
</dbReference>
<evidence type="ECO:0000256" key="6">
    <source>
        <dbReference type="ARBA" id="ARBA00022737"/>
    </source>
</evidence>
<feature type="signal peptide" evidence="12">
    <location>
        <begin position="1"/>
        <end position="25"/>
    </location>
</feature>
<evidence type="ECO:0000256" key="8">
    <source>
        <dbReference type="ARBA" id="ARBA00023136"/>
    </source>
</evidence>
<comment type="subcellular location">
    <subcellularLocation>
        <location evidence="1">Cell membrane</location>
    </subcellularLocation>
</comment>
<keyword evidence="7 10" id="KW-0408">Iron</keyword>
<dbReference type="Proteomes" id="UP000316471">
    <property type="component" value="Unassembled WGS sequence"/>
</dbReference>
<feature type="binding site" description="axial binding residue" evidence="10">
    <location>
        <position position="338"/>
    </location>
    <ligand>
        <name>heme c</name>
        <dbReference type="ChEBI" id="CHEBI:61717"/>
        <label>3</label>
    </ligand>
    <ligandPart>
        <name>Fe</name>
        <dbReference type="ChEBI" id="CHEBI:18248"/>
    </ligandPart>
</feature>
<feature type="binding site" description="axial binding residue" evidence="10">
    <location>
        <position position="51"/>
    </location>
    <ligand>
        <name>heme c</name>
        <dbReference type="ChEBI" id="CHEBI:61717"/>
        <label>1</label>
    </ligand>
    <ligandPart>
        <name>Fe</name>
        <dbReference type="ChEBI" id="CHEBI:18248"/>
    </ligandPart>
</feature>
<feature type="domain" description="Cytochrome c" evidence="13">
    <location>
        <begin position="321"/>
        <end position="409"/>
    </location>
</feature>
<dbReference type="Pfam" id="PF00034">
    <property type="entry name" value="Cytochrom_C"/>
    <property type="match status" value="1"/>
</dbReference>
<evidence type="ECO:0000256" key="11">
    <source>
        <dbReference type="SAM" id="Phobius"/>
    </source>
</evidence>
<evidence type="ECO:0000256" key="10">
    <source>
        <dbReference type="PIRSR" id="PIRSR000018-51"/>
    </source>
</evidence>
<comment type="cofactor">
    <cofactor evidence="9">
        <name>heme c</name>
        <dbReference type="ChEBI" id="CHEBI:61717"/>
    </cofactor>
    <text evidence="9">Binds 3 heme c groups covalently per subunit.</text>
</comment>
<dbReference type="PIRSF" id="PIRSF000018">
    <property type="entry name" value="Mb_ADH_cyt_c"/>
    <property type="match status" value="1"/>
</dbReference>
<gene>
    <name evidence="14" type="ORF">IP93_01124</name>
</gene>
<dbReference type="OrthoDB" id="9811281at2"/>
<keyword evidence="3 9" id="KW-0349">Heme</keyword>
<keyword evidence="15" id="KW-1185">Reference proteome</keyword>
<feature type="binding site" description="covalent" evidence="9">
    <location>
        <position position="50"/>
    </location>
    <ligand>
        <name>heme c</name>
        <dbReference type="ChEBI" id="CHEBI:61717"/>
        <label>1</label>
    </ligand>
</feature>
<feature type="binding site" description="covalent" evidence="9">
    <location>
        <position position="337"/>
    </location>
    <ligand>
        <name>heme c</name>
        <dbReference type="ChEBI" id="CHEBI:61717"/>
        <label>3</label>
    </ligand>
</feature>
<evidence type="ECO:0000259" key="13">
    <source>
        <dbReference type="PROSITE" id="PS51007"/>
    </source>
</evidence>
<dbReference type="GO" id="GO:0005506">
    <property type="term" value="F:iron ion binding"/>
    <property type="evidence" value="ECO:0007669"/>
    <property type="project" value="InterPro"/>
</dbReference>
<feature type="binding site" description="covalent" evidence="9">
    <location>
        <position position="47"/>
    </location>
    <ligand>
        <name>heme c</name>
        <dbReference type="ChEBI" id="CHEBI:61717"/>
        <label>1</label>
    </ligand>
</feature>
<dbReference type="Gene3D" id="1.10.760.10">
    <property type="entry name" value="Cytochrome c-like domain"/>
    <property type="match status" value="3"/>
</dbReference>
<evidence type="ECO:0000256" key="1">
    <source>
        <dbReference type="ARBA" id="ARBA00004236"/>
    </source>
</evidence>
<feature type="binding site" description="covalent" evidence="9">
    <location>
        <position position="194"/>
    </location>
    <ligand>
        <name>heme c</name>
        <dbReference type="ChEBI" id="CHEBI:61717"/>
        <label>2</label>
    </ligand>
</feature>
<dbReference type="AlphaFoldDB" id="A0A562LZ32"/>
<dbReference type="PROSITE" id="PS51007">
    <property type="entry name" value="CYTC"/>
    <property type="match status" value="3"/>
</dbReference>
<evidence type="ECO:0000256" key="5">
    <source>
        <dbReference type="ARBA" id="ARBA00022729"/>
    </source>
</evidence>
<reference evidence="14 15" key="1">
    <citation type="journal article" date="2015" name="Stand. Genomic Sci.">
        <title>Genomic Encyclopedia of Bacterial and Archaeal Type Strains, Phase III: the genomes of soil and plant-associated and newly described type strains.</title>
        <authorList>
            <person name="Whitman W.B."/>
            <person name="Woyke T."/>
            <person name="Klenk H.P."/>
            <person name="Zhou Y."/>
            <person name="Lilburn T.G."/>
            <person name="Beck B.J."/>
            <person name="De Vos P."/>
            <person name="Vandamme P."/>
            <person name="Eisen J.A."/>
            <person name="Garrity G."/>
            <person name="Hugenholtz P."/>
            <person name="Kyrpides N.C."/>
        </authorList>
    </citation>
    <scope>NUCLEOTIDE SEQUENCE [LARGE SCALE GENOMIC DNA]</scope>
    <source>
        <strain evidence="14 15">CGMCC 1.10136</strain>
    </source>
</reference>
<evidence type="ECO:0000256" key="9">
    <source>
        <dbReference type="PIRSR" id="PIRSR000018-50"/>
    </source>
</evidence>
<accession>A0A562LZ32</accession>
<keyword evidence="2" id="KW-1003">Cell membrane</keyword>
<evidence type="ECO:0000256" key="12">
    <source>
        <dbReference type="SAM" id="SignalP"/>
    </source>
</evidence>
<comment type="caution">
    <text evidence="14">The sequence shown here is derived from an EMBL/GenBank/DDBJ whole genome shotgun (WGS) entry which is preliminary data.</text>
</comment>
<evidence type="ECO:0000313" key="15">
    <source>
        <dbReference type="Proteomes" id="UP000316471"/>
    </source>
</evidence>
<dbReference type="PANTHER" id="PTHR35008">
    <property type="entry name" value="BLL4482 PROTEIN-RELATED"/>
    <property type="match status" value="1"/>
</dbReference>
<evidence type="ECO:0000313" key="14">
    <source>
        <dbReference type="EMBL" id="TWI12778.1"/>
    </source>
</evidence>
<evidence type="ECO:0000256" key="3">
    <source>
        <dbReference type="ARBA" id="ARBA00022617"/>
    </source>
</evidence>
<feature type="binding site" description="covalent" evidence="9">
    <location>
        <position position="197"/>
    </location>
    <ligand>
        <name>heme c</name>
        <dbReference type="ChEBI" id="CHEBI:61717"/>
        <label>2</label>
    </ligand>
</feature>
<dbReference type="InterPro" id="IPR014353">
    <property type="entry name" value="Membr-bd_ADH_cyt_c"/>
</dbReference>
<dbReference type="SUPFAM" id="SSF46626">
    <property type="entry name" value="Cytochrome c"/>
    <property type="match status" value="3"/>
</dbReference>
<dbReference type="GO" id="GO:0009055">
    <property type="term" value="F:electron transfer activity"/>
    <property type="evidence" value="ECO:0007669"/>
    <property type="project" value="InterPro"/>
</dbReference>
<evidence type="ECO:0000256" key="7">
    <source>
        <dbReference type="ARBA" id="ARBA00023004"/>
    </source>
</evidence>
<dbReference type="EMBL" id="VLKP01000003">
    <property type="protein sequence ID" value="TWI12778.1"/>
    <property type="molecule type" value="Genomic_DNA"/>
</dbReference>
<dbReference type="InterPro" id="IPR036909">
    <property type="entry name" value="Cyt_c-like_dom_sf"/>
</dbReference>
<organism evidence="14 15">
    <name type="scientific">Aerolutibacter ruishenii</name>
    <dbReference type="NCBI Taxonomy" id="686800"/>
    <lineage>
        <taxon>Bacteria</taxon>
        <taxon>Pseudomonadati</taxon>
        <taxon>Pseudomonadota</taxon>
        <taxon>Gammaproteobacteria</taxon>
        <taxon>Lysobacterales</taxon>
        <taxon>Lysobacteraceae</taxon>
        <taxon>Aerolutibacter</taxon>
    </lineage>
</organism>
<dbReference type="GO" id="GO:0016614">
    <property type="term" value="F:oxidoreductase activity, acting on CH-OH group of donors"/>
    <property type="evidence" value="ECO:0007669"/>
    <property type="project" value="InterPro"/>
</dbReference>
<keyword evidence="11" id="KW-0812">Transmembrane</keyword>
<dbReference type="RefSeq" id="WP_144813081.1">
    <property type="nucleotide sequence ID" value="NZ_VLKP01000003.1"/>
</dbReference>
<keyword evidence="5 12" id="KW-0732">Signal</keyword>
<name>A0A562LZ32_9GAMM</name>
<dbReference type="PANTHER" id="PTHR35008:SF8">
    <property type="entry name" value="ALCOHOL DEHYDROGENASE CYTOCHROME C SUBUNIT"/>
    <property type="match status" value="1"/>
</dbReference>
<keyword evidence="4 10" id="KW-0479">Metal-binding</keyword>
<feature type="chain" id="PRO_5021844195" evidence="12">
    <location>
        <begin position="26"/>
        <end position="472"/>
    </location>
</feature>
<dbReference type="GO" id="GO:0005886">
    <property type="term" value="C:plasma membrane"/>
    <property type="evidence" value="ECO:0007669"/>
    <property type="project" value="UniProtKB-SubCell"/>
</dbReference>